<evidence type="ECO:0000313" key="2">
    <source>
        <dbReference type="Proteomes" id="UP000230882"/>
    </source>
</evidence>
<evidence type="ECO:0000313" key="1">
    <source>
        <dbReference type="EMBL" id="PIR91247.1"/>
    </source>
</evidence>
<gene>
    <name evidence="1" type="ORF">COU02_00815</name>
</gene>
<dbReference type="Proteomes" id="UP000230882">
    <property type="component" value="Unassembled WGS sequence"/>
</dbReference>
<comment type="caution">
    <text evidence="1">The sequence shown here is derived from an EMBL/GenBank/DDBJ whole genome shotgun (WGS) entry which is preliminary data.</text>
</comment>
<dbReference type="AlphaFoldDB" id="A0A2H0UWQ7"/>
<dbReference type="EMBL" id="PFAU01000019">
    <property type="protein sequence ID" value="PIR91247.1"/>
    <property type="molecule type" value="Genomic_DNA"/>
</dbReference>
<name>A0A2H0UWQ7_9BACT</name>
<organism evidence="1 2">
    <name type="scientific">bacterium (Candidatus Gribaldobacteria) CG10_big_fil_rev_8_21_14_0_10_37_46</name>
    <dbReference type="NCBI Taxonomy" id="2014276"/>
    <lineage>
        <taxon>Bacteria</taxon>
        <taxon>Candidatus Gribaldobacteria</taxon>
    </lineage>
</organism>
<accession>A0A2H0UWQ7</accession>
<protein>
    <submittedName>
        <fullName evidence="1">Uncharacterized protein</fullName>
    </submittedName>
</protein>
<proteinExistence type="predicted"/>
<reference evidence="2" key="1">
    <citation type="submission" date="2017-09" db="EMBL/GenBank/DDBJ databases">
        <title>Depth-based differentiation of microbial function through sediment-hosted aquifers and enrichment of novel symbionts in the deep terrestrial subsurface.</title>
        <authorList>
            <person name="Probst A.J."/>
            <person name="Ladd B."/>
            <person name="Jarett J.K."/>
            <person name="Geller-Mcgrath D.E."/>
            <person name="Sieber C.M.K."/>
            <person name="Emerson J.B."/>
            <person name="Anantharaman K."/>
            <person name="Thomas B.C."/>
            <person name="Malmstrom R."/>
            <person name="Stieglmeier M."/>
            <person name="Klingl A."/>
            <person name="Woyke T."/>
            <person name="Ryan C.M."/>
            <person name="Banfield J.F."/>
        </authorList>
    </citation>
    <scope>NUCLEOTIDE SEQUENCE [LARGE SCALE GENOMIC DNA]</scope>
</reference>
<sequence length="83" mass="9213">MHELFLKKILKTLQMNSARAGKKEGGLGGRNFCPPSLSAASFFAAAIFRASEAGAPPKHILNYNLSRYYRLCKFFCLTDICPL</sequence>